<protein>
    <recommendedName>
        <fullName evidence="5">DUF4142 domain-containing protein</fullName>
    </recommendedName>
</protein>
<dbReference type="RefSeq" id="WP_100280993.1">
    <property type="nucleotide sequence ID" value="NZ_CP024923.1"/>
</dbReference>
<evidence type="ECO:0000313" key="4">
    <source>
        <dbReference type="Proteomes" id="UP000229081"/>
    </source>
</evidence>
<feature type="compositionally biased region" description="Polar residues" evidence="1">
    <location>
        <begin position="25"/>
        <end position="44"/>
    </location>
</feature>
<name>A0A2K8MBB8_9SPHN</name>
<evidence type="ECO:0000313" key="3">
    <source>
        <dbReference type="EMBL" id="ATY31182.1"/>
    </source>
</evidence>
<sequence>MPIQILAILALSAFAAGCDSDPQQQLISNDGTQSRLGKTDSSAPGTDATGAVDTAIRLVAALQMDARYATRVDAVIEATRSHPRLWSGRENADTAELRYKLARETLLKRKPQVLNDVAQRLASTYGESDLQDYLAHLKSGREADHPLASNVDRTLTDVIWDALMMVSVEVNEQAEGW</sequence>
<dbReference type="Proteomes" id="UP000229081">
    <property type="component" value="Chromosome"/>
</dbReference>
<dbReference type="KEGG" id="sphc:CVN68_03620"/>
<evidence type="ECO:0008006" key="5">
    <source>
        <dbReference type="Google" id="ProtNLM"/>
    </source>
</evidence>
<gene>
    <name evidence="3" type="ORF">CVN68_03620</name>
</gene>
<evidence type="ECO:0000256" key="2">
    <source>
        <dbReference type="SAM" id="SignalP"/>
    </source>
</evidence>
<evidence type="ECO:0000256" key="1">
    <source>
        <dbReference type="SAM" id="MobiDB-lite"/>
    </source>
</evidence>
<reference evidence="3 4" key="1">
    <citation type="submission" date="2017-11" db="EMBL/GenBank/DDBJ databases">
        <title>Complete genome sequence of Sphingomonas sp. Strain Cra20, a psychrotolerant potential plant growth promoting rhizobacteria.</title>
        <authorList>
            <person name="Luo Y."/>
        </authorList>
    </citation>
    <scope>NUCLEOTIDE SEQUENCE [LARGE SCALE GENOMIC DNA]</scope>
    <source>
        <strain evidence="3 4">Cra20</strain>
    </source>
</reference>
<feature type="signal peptide" evidence="2">
    <location>
        <begin position="1"/>
        <end position="15"/>
    </location>
</feature>
<keyword evidence="2" id="KW-0732">Signal</keyword>
<proteinExistence type="predicted"/>
<keyword evidence="4" id="KW-1185">Reference proteome</keyword>
<accession>A0A2K8MBB8</accession>
<dbReference type="AlphaFoldDB" id="A0A2K8MBB8"/>
<feature type="region of interest" description="Disordered" evidence="1">
    <location>
        <begin position="25"/>
        <end position="48"/>
    </location>
</feature>
<organism evidence="3 4">
    <name type="scientific">Sphingomonas psychrotolerans</name>
    <dbReference type="NCBI Taxonomy" id="1327635"/>
    <lineage>
        <taxon>Bacteria</taxon>
        <taxon>Pseudomonadati</taxon>
        <taxon>Pseudomonadota</taxon>
        <taxon>Alphaproteobacteria</taxon>
        <taxon>Sphingomonadales</taxon>
        <taxon>Sphingomonadaceae</taxon>
        <taxon>Sphingomonas</taxon>
    </lineage>
</organism>
<feature type="chain" id="PRO_5014733013" description="DUF4142 domain-containing protein" evidence="2">
    <location>
        <begin position="16"/>
        <end position="177"/>
    </location>
</feature>
<dbReference type="EMBL" id="CP024923">
    <property type="protein sequence ID" value="ATY31182.1"/>
    <property type="molecule type" value="Genomic_DNA"/>
</dbReference>